<keyword evidence="4 7" id="KW-0067">ATP-binding</keyword>
<evidence type="ECO:0000259" key="8">
    <source>
        <dbReference type="Pfam" id="PF01656"/>
    </source>
</evidence>
<name>A0A0H3N6J6_CLODC</name>
<comment type="cofactor">
    <cofactor evidence="1 7">
        <name>Mg(2+)</name>
        <dbReference type="ChEBI" id="CHEBI:18420"/>
    </cofactor>
</comment>
<evidence type="ECO:0000313" key="11">
    <source>
        <dbReference type="Proteomes" id="UP000002068"/>
    </source>
</evidence>
<dbReference type="Gene3D" id="3.40.50.880">
    <property type="match status" value="1"/>
</dbReference>
<comment type="function">
    <text evidence="7">Catalyzes the ATP-dependent amidation of the two carboxylate groups at positions a and c of cobyrinate, using either L-glutamine or ammonia as the nitrogen source.</text>
</comment>
<keyword evidence="3 7" id="KW-0547">Nucleotide-binding</keyword>
<dbReference type="InterPro" id="IPR029062">
    <property type="entry name" value="Class_I_gatase-like"/>
</dbReference>
<evidence type="ECO:0000313" key="10">
    <source>
        <dbReference type="EMBL" id="CBA66498.1"/>
    </source>
</evidence>
<keyword evidence="6 7" id="KW-0315">Glutamine amidotransferase</keyword>
<feature type="active site" description="Nucleophile" evidence="7">
    <location>
        <position position="348"/>
    </location>
</feature>
<dbReference type="PANTHER" id="PTHR43873">
    <property type="entry name" value="COBYRINATE A,C-DIAMIDE SYNTHASE"/>
    <property type="match status" value="1"/>
</dbReference>
<dbReference type="GO" id="GO:0009236">
    <property type="term" value="P:cobalamin biosynthetic process"/>
    <property type="evidence" value="ECO:0007669"/>
    <property type="project" value="UniProtKB-UniRule"/>
</dbReference>
<comment type="domain">
    <text evidence="7">Comprises of two domains. The C-terminal domain contains the binding site for glutamine and catalyzes the hydrolysis of this substrate to glutamate and ammonia. The N-terminal domain is anticipated to bind ATP and cobyrinate and catalyzes the ultimate synthesis of the diamide product. The ammonia produced via the glutaminase domain is probably translocated to the adjacent domain via a molecular tunnel, where it reacts with an activated intermediate.</text>
</comment>
<accession>A0A0H3N6J6</accession>
<dbReference type="InterPro" id="IPR027417">
    <property type="entry name" value="P-loop_NTPase"/>
</dbReference>
<evidence type="ECO:0000256" key="6">
    <source>
        <dbReference type="ARBA" id="ARBA00022962"/>
    </source>
</evidence>
<dbReference type="SUPFAM" id="SSF52317">
    <property type="entry name" value="Class I glutamine amidotransferase-like"/>
    <property type="match status" value="1"/>
</dbReference>
<dbReference type="PANTHER" id="PTHR43873:SF1">
    <property type="entry name" value="COBYRINATE A,C-DIAMIDE SYNTHASE"/>
    <property type="match status" value="1"/>
</dbReference>
<evidence type="ECO:0000256" key="2">
    <source>
        <dbReference type="ARBA" id="ARBA00022598"/>
    </source>
</evidence>
<dbReference type="UniPathway" id="UPA00148">
    <property type="reaction ID" value="UER00231"/>
</dbReference>
<organism evidence="10 11">
    <name type="scientific">Clostridioides difficile (strain CD196)</name>
    <name type="common">Peptoclostridium difficile</name>
    <dbReference type="NCBI Taxonomy" id="645462"/>
    <lineage>
        <taxon>Bacteria</taxon>
        <taxon>Bacillati</taxon>
        <taxon>Bacillota</taxon>
        <taxon>Clostridia</taxon>
        <taxon>Peptostreptococcales</taxon>
        <taxon>Peptostreptococcaceae</taxon>
        <taxon>Clostridioides</taxon>
    </lineage>
</organism>
<dbReference type="NCBIfam" id="TIGR00379">
    <property type="entry name" value="cobB"/>
    <property type="match status" value="1"/>
</dbReference>
<dbReference type="NCBIfam" id="NF002204">
    <property type="entry name" value="PRK01077.1"/>
    <property type="match status" value="1"/>
</dbReference>
<evidence type="ECO:0000256" key="7">
    <source>
        <dbReference type="HAMAP-Rule" id="MF_00027"/>
    </source>
</evidence>
<sequence length="471" mass="53405">MMTFIYNLGRRCIMKKILIAGTNSGVGKTTISLGIMQALVKRNMKVQPYKVGPDYIDPSYHTFITGRHSRNLDSYMLDDEKIKYIVNKSSKDADISVIEGVMGLYDGFGIDLDNCTSSHTSKVLKSPVILVINGKSMAASSAAMVLGYKELDKDVNIKGVIVNNVKTNSHYQIIKSSIEKYCNVEVLGYFPPNNKFSLESRHLGLVPSVEMKSLREKFYTLADEIEHYIDIDRIIEISESDEFESDFDFQTLIENNKIKEHVNNKSIAIAYDKAFNFYYRENIELLEELGLEINYFSPLEDASVPNADYIYIGGGFPEIFGKELEANESMRTSILEAHNNNIPIYAECGGLMYLGEKLLNQEEQEFNMVGIFSGISKMTSSLKRFGYCIGVAKENTLLSKKGESIKGHEFHHSIFESDEKCVYSMRKERDGNIVEEWDGGYSKGNTLATYLHTHFYNNLNCIENFLKKGNE</sequence>
<keyword evidence="2 7" id="KW-0436">Ligase</keyword>
<feature type="domain" description="CobB/CobQ-like glutamine amidotransferase" evidence="9">
    <location>
        <begin position="267"/>
        <end position="457"/>
    </location>
</feature>
<comment type="catalytic activity">
    <reaction evidence="7">
        <text>cob(II)yrinate + 2 L-glutamine + 2 ATP + 2 H2O = cob(II)yrinate a,c diamide + 2 L-glutamate + 2 ADP + 2 phosphate + 2 H(+)</text>
        <dbReference type="Rhea" id="RHEA:26289"/>
        <dbReference type="ChEBI" id="CHEBI:15377"/>
        <dbReference type="ChEBI" id="CHEBI:15378"/>
        <dbReference type="ChEBI" id="CHEBI:29985"/>
        <dbReference type="ChEBI" id="CHEBI:30616"/>
        <dbReference type="ChEBI" id="CHEBI:43474"/>
        <dbReference type="ChEBI" id="CHEBI:58359"/>
        <dbReference type="ChEBI" id="CHEBI:58537"/>
        <dbReference type="ChEBI" id="CHEBI:58894"/>
        <dbReference type="ChEBI" id="CHEBI:456216"/>
        <dbReference type="EC" id="6.3.5.11"/>
    </reaction>
</comment>
<dbReference type="InterPro" id="IPR002586">
    <property type="entry name" value="CobQ/CobB/MinD/ParA_Nub-bd_dom"/>
</dbReference>
<feature type="site" description="Increases nucleophilicity of active site Cys" evidence="7">
    <location>
        <position position="452"/>
    </location>
</feature>
<evidence type="ECO:0000256" key="4">
    <source>
        <dbReference type="ARBA" id="ARBA00022840"/>
    </source>
</evidence>
<protein>
    <recommendedName>
        <fullName evidence="7">Cobyrinate a,c-diamide synthase</fullName>
        <ecNumber evidence="7">6.3.5.11</ecNumber>
    </recommendedName>
    <alternativeName>
        <fullName evidence="7">Cobyrinic acid a,c-diamide synthetase</fullName>
    </alternativeName>
</protein>
<dbReference type="HOGENOM" id="CLU_022752_2_0_9"/>
<evidence type="ECO:0000256" key="1">
    <source>
        <dbReference type="ARBA" id="ARBA00001946"/>
    </source>
</evidence>
<comment type="pathway">
    <text evidence="7">Cofactor biosynthesis; adenosylcobalamin biosynthesis; cob(II)yrinate a,c-diamide from sirohydrochlorin (anaerobic route): step 10/10.</text>
</comment>
<dbReference type="HAMAP" id="MF_00027">
    <property type="entry name" value="CobB_CbiA"/>
    <property type="match status" value="1"/>
</dbReference>
<dbReference type="InterPro" id="IPR011698">
    <property type="entry name" value="GATase_3"/>
</dbReference>
<dbReference type="PROSITE" id="PS51274">
    <property type="entry name" value="GATASE_COBBQ"/>
    <property type="match status" value="1"/>
</dbReference>
<proteinExistence type="inferred from homology"/>
<dbReference type="Gene3D" id="3.40.50.300">
    <property type="entry name" value="P-loop containing nucleotide triphosphate hydrolases"/>
    <property type="match status" value="2"/>
</dbReference>
<dbReference type="EMBL" id="FN538970">
    <property type="protein sequence ID" value="CBA66498.1"/>
    <property type="molecule type" value="Genomic_DNA"/>
</dbReference>
<dbReference type="AlphaFoldDB" id="A0A0H3N6J6"/>
<dbReference type="SUPFAM" id="SSF52540">
    <property type="entry name" value="P-loop containing nucleoside triphosphate hydrolases"/>
    <property type="match status" value="1"/>
</dbReference>
<dbReference type="EC" id="6.3.5.11" evidence="7"/>
<evidence type="ECO:0000256" key="5">
    <source>
        <dbReference type="ARBA" id="ARBA00022842"/>
    </source>
</evidence>
<dbReference type="GO" id="GO:0005524">
    <property type="term" value="F:ATP binding"/>
    <property type="evidence" value="ECO:0007669"/>
    <property type="project" value="UniProtKB-UniRule"/>
</dbReference>
<dbReference type="KEGG" id="cdc:CD196_3210"/>
<comment type="miscellaneous">
    <text evidence="7">The a and c carboxylates of cobyrinate are activated for nucleophilic attack via formation of a phosphorylated intermediate by ATP. CbiA catalyzes first the amidation of the c-carboxylate, and then that of the a-carboxylate.</text>
</comment>
<evidence type="ECO:0000256" key="3">
    <source>
        <dbReference type="ARBA" id="ARBA00022741"/>
    </source>
</evidence>
<reference evidence="10 11" key="1">
    <citation type="journal article" date="2009" name="Genome Biol.">
        <title>Comparative genome and phenotypic analysis of Clostridium difficile 027 strains provides insight into the evolution of a hypervirulent bacterium.</title>
        <authorList>
            <person name="Stabler R.A."/>
            <person name="He M."/>
            <person name="Dawson L."/>
            <person name="Martin M."/>
            <person name="Valiente E."/>
            <person name="Corton C."/>
            <person name="Lawley T.D."/>
            <person name="Sebaihia M."/>
            <person name="Quail M.A."/>
            <person name="Rose G."/>
            <person name="Gerding D.N."/>
            <person name="Gibert M."/>
            <person name="Popoff M.R."/>
            <person name="Parkhill J."/>
            <person name="Dougan G."/>
            <person name="Wren B.W."/>
        </authorList>
    </citation>
    <scope>NUCLEOTIDE SEQUENCE [LARGE SCALE GENOMIC DNA]</scope>
    <source>
        <strain evidence="10 11">CD196</strain>
    </source>
</reference>
<keyword evidence="7" id="KW-0169">Cobalamin biosynthesis</keyword>
<dbReference type="CDD" id="cd05388">
    <property type="entry name" value="CobB_N"/>
    <property type="match status" value="1"/>
</dbReference>
<dbReference type="Pfam" id="PF07685">
    <property type="entry name" value="GATase_3"/>
    <property type="match status" value="1"/>
</dbReference>
<dbReference type="Pfam" id="PF01656">
    <property type="entry name" value="CbiA"/>
    <property type="match status" value="1"/>
</dbReference>
<comment type="similarity">
    <text evidence="7">Belongs to the CobB/CbiA family.</text>
</comment>
<feature type="domain" description="CobQ/CobB/MinD/ParA nucleotide binding" evidence="8">
    <location>
        <begin position="17"/>
        <end position="202"/>
    </location>
</feature>
<dbReference type="InterPro" id="IPR004484">
    <property type="entry name" value="CbiA/CobB_synth"/>
</dbReference>
<gene>
    <name evidence="7 10" type="primary">cbiA</name>
    <name evidence="10" type="ordered locus">CD196_3210</name>
</gene>
<evidence type="ECO:0000259" key="9">
    <source>
        <dbReference type="Pfam" id="PF07685"/>
    </source>
</evidence>
<dbReference type="GO" id="GO:0042242">
    <property type="term" value="F:cobyrinic acid a,c-diamide synthase activity"/>
    <property type="evidence" value="ECO:0007669"/>
    <property type="project" value="UniProtKB-UniRule"/>
</dbReference>
<keyword evidence="5 7" id="KW-0460">Magnesium</keyword>
<dbReference type="Proteomes" id="UP000002068">
    <property type="component" value="Chromosome"/>
</dbReference>
<dbReference type="CDD" id="cd03130">
    <property type="entry name" value="GATase1_CobB"/>
    <property type="match status" value="1"/>
</dbReference>